<feature type="chain" id="PRO_5016345747" description="TonB-dependent receptor plug domain-containing protein" evidence="1">
    <location>
        <begin position="21"/>
        <end position="456"/>
    </location>
</feature>
<evidence type="ECO:0000256" key="1">
    <source>
        <dbReference type="SAM" id="SignalP"/>
    </source>
</evidence>
<dbReference type="AlphaFoldDB" id="A0A316E3J3"/>
<accession>A0A316E3J3</accession>
<reference evidence="2 3" key="1">
    <citation type="submission" date="2018-05" db="EMBL/GenBank/DDBJ databases">
        <title>Genomic Encyclopedia of Archaeal and Bacterial Type Strains, Phase II (KMG-II): from individual species to whole genera.</title>
        <authorList>
            <person name="Goeker M."/>
        </authorList>
    </citation>
    <scope>NUCLEOTIDE SEQUENCE [LARGE SCALE GENOMIC DNA]</scope>
    <source>
        <strain evidence="2 3">DSM 22214</strain>
    </source>
</reference>
<dbReference type="OrthoDB" id="952251at2"/>
<dbReference type="RefSeq" id="WP_109745034.1">
    <property type="nucleotide sequence ID" value="NZ_QGGO01000035.1"/>
</dbReference>
<dbReference type="EMBL" id="QGGO01000035">
    <property type="protein sequence ID" value="PWK17460.1"/>
    <property type="molecule type" value="Genomic_DNA"/>
</dbReference>
<evidence type="ECO:0008006" key="4">
    <source>
        <dbReference type="Google" id="ProtNLM"/>
    </source>
</evidence>
<evidence type="ECO:0000313" key="2">
    <source>
        <dbReference type="EMBL" id="PWK17460.1"/>
    </source>
</evidence>
<proteinExistence type="predicted"/>
<evidence type="ECO:0000313" key="3">
    <source>
        <dbReference type="Proteomes" id="UP000245489"/>
    </source>
</evidence>
<name>A0A316E3J3_9BACT</name>
<protein>
    <recommendedName>
        <fullName evidence="4">TonB-dependent receptor plug domain-containing protein</fullName>
    </recommendedName>
</protein>
<gene>
    <name evidence="2" type="ORF">LV89_04375</name>
</gene>
<organism evidence="2 3">
    <name type="scientific">Arcicella aurantiaca</name>
    <dbReference type="NCBI Taxonomy" id="591202"/>
    <lineage>
        <taxon>Bacteria</taxon>
        <taxon>Pseudomonadati</taxon>
        <taxon>Bacteroidota</taxon>
        <taxon>Cytophagia</taxon>
        <taxon>Cytophagales</taxon>
        <taxon>Flectobacillaceae</taxon>
        <taxon>Arcicella</taxon>
    </lineage>
</organism>
<sequence>MKKILLLLLLFSLCFINIFGQQKKETNLQKNQPQNFFENLPKNLSDDSLTAYILKNKHKIQSITPDKFINSFLDNLNPDKVYTIDSIPEIAQVFINGLEFQNKNILCKIDNFKITNIRKDSLYTFDVRRMNDSTGKWEYINGKRTYQRPYARITQEHHNLAQHFFLFKINTLEAVRYRSSAYSPILDVFNTEDSIGIIVKPRVMIDGRLQAKSFDYDKINLEKIEKVDVFGNDDAVAYFGQKGKAGLISYITKGSQFNFDWALANIHVVGEIQDSKGKWKQIVDTLFTNLDQFKEYRKKCLNANGAIYIINGKAETELSNRKTIDMDAITNFKVVSSTKIKRMPMSVSDKLISLRTEMTTADNDTIYIETNRAIWAKSGTSNFSKIVSELKRLRNTDPEPVPIYIVDNQEITSEKLKEFKNKELEFVESLEGCDAISRYGKRAEYGVVIYRKKKLE</sequence>
<keyword evidence="3" id="KW-1185">Reference proteome</keyword>
<feature type="signal peptide" evidence="1">
    <location>
        <begin position="1"/>
        <end position="20"/>
    </location>
</feature>
<keyword evidence="1" id="KW-0732">Signal</keyword>
<dbReference type="Proteomes" id="UP000245489">
    <property type="component" value="Unassembled WGS sequence"/>
</dbReference>
<comment type="caution">
    <text evidence="2">The sequence shown here is derived from an EMBL/GenBank/DDBJ whole genome shotgun (WGS) entry which is preliminary data.</text>
</comment>